<name>A0ABR5AR15_BACBA</name>
<proteinExistence type="predicted"/>
<dbReference type="EMBL" id="JXLP01000016">
    <property type="protein sequence ID" value="KIL77195.1"/>
    <property type="molecule type" value="Genomic_DNA"/>
</dbReference>
<evidence type="ECO:0008006" key="3">
    <source>
        <dbReference type="Google" id="ProtNLM"/>
    </source>
</evidence>
<evidence type="ECO:0000313" key="1">
    <source>
        <dbReference type="EMBL" id="KIL77195.1"/>
    </source>
</evidence>
<organism evidence="1 2">
    <name type="scientific">Bacillus badius</name>
    <dbReference type="NCBI Taxonomy" id="1455"/>
    <lineage>
        <taxon>Bacteria</taxon>
        <taxon>Bacillati</taxon>
        <taxon>Bacillota</taxon>
        <taxon>Bacilli</taxon>
        <taxon>Bacillales</taxon>
        <taxon>Bacillaceae</taxon>
        <taxon>Pseudobacillus</taxon>
    </lineage>
</organism>
<accession>A0ABR5AR15</accession>
<reference evidence="1 2" key="1">
    <citation type="submission" date="2015-01" db="EMBL/GenBank/DDBJ databases">
        <title>Genome Assembly of Bacillus badius MTCC 1458.</title>
        <authorList>
            <person name="Verma A."/>
            <person name="Khatri I."/>
            <person name="Mual P."/>
            <person name="Subramanian S."/>
            <person name="Krishnamurthi S."/>
        </authorList>
    </citation>
    <scope>NUCLEOTIDE SEQUENCE [LARGE SCALE GENOMIC DNA]</scope>
    <source>
        <strain evidence="1 2">MTCC 1458</strain>
    </source>
</reference>
<comment type="caution">
    <text evidence="1">The sequence shown here is derived from an EMBL/GenBank/DDBJ whole genome shotgun (WGS) entry which is preliminary data.</text>
</comment>
<keyword evidence="2" id="KW-1185">Reference proteome</keyword>
<sequence>MIFHPASEKRTFARFSDAFLIRTRRGEGGIWSVMKPLI</sequence>
<evidence type="ECO:0000313" key="2">
    <source>
        <dbReference type="Proteomes" id="UP000031982"/>
    </source>
</evidence>
<protein>
    <recommendedName>
        <fullName evidence="3">Ribose 5-phosphate isomerase B</fullName>
    </recommendedName>
</protein>
<dbReference type="Proteomes" id="UP000031982">
    <property type="component" value="Unassembled WGS sequence"/>
</dbReference>
<gene>
    <name evidence="1" type="ORF">SD77_1642</name>
</gene>